<sequence length="304" mass="33080">MKLPPFFVIIVRLPLFLTLHPISAPFRPVPAGKLPPVSCPPVPGLFQCSRNGSAVVARRRQHVGSGKKKQGGKSYERDIKTVIPGTGEPSVRTVYGSCERKAEYGQSYPLVGRIGQLIHATGLAGRGKPCRQIRTLFQKGPGSAKLFQTLLGRGRKLLHIPCLFRRSGLGKSSGCGFGHGLDMGKTPLNFGKHQIDMIFMLEGALHAFVLPVFHHEIGNGTEYPLAGKRAFAHGDAFVGPSNVGYGYIETTIHEKTVQIQSLLPDPAGTERKTGCSVFLQFSVIQADAAQPCRFEIQHPRLPKE</sequence>
<protein>
    <submittedName>
        <fullName evidence="1">NA</fullName>
    </submittedName>
</protein>
<dbReference type="HOGENOM" id="CLU_914638_0_0_7"/>
<dbReference type="AlphaFoldDB" id="Q1MRZ0"/>
<evidence type="ECO:0000313" key="2">
    <source>
        <dbReference type="Proteomes" id="UP000002430"/>
    </source>
</evidence>
<dbReference type="KEGG" id="lip:LI0180"/>
<dbReference type="EMBL" id="AM180252">
    <property type="protein sequence ID" value="CAJ54236.1"/>
    <property type="molecule type" value="Genomic_DNA"/>
</dbReference>
<name>Q1MRZ0_LAWIP</name>
<organism evidence="1 2">
    <name type="scientific">Lawsonia intracellularis (strain PHE/MN1-00)</name>
    <dbReference type="NCBI Taxonomy" id="363253"/>
    <lineage>
        <taxon>Bacteria</taxon>
        <taxon>Pseudomonadati</taxon>
        <taxon>Thermodesulfobacteriota</taxon>
        <taxon>Desulfovibrionia</taxon>
        <taxon>Desulfovibrionales</taxon>
        <taxon>Desulfovibrionaceae</taxon>
        <taxon>Lawsonia</taxon>
    </lineage>
</organism>
<accession>Q1MRZ0</accession>
<dbReference type="STRING" id="363253.LI0180"/>
<proteinExistence type="predicted"/>
<gene>
    <name evidence="1" type="ordered locus">LI0180</name>
</gene>
<keyword evidence="2" id="KW-1185">Reference proteome</keyword>
<evidence type="ECO:0000313" key="1">
    <source>
        <dbReference type="EMBL" id="CAJ54236.1"/>
    </source>
</evidence>
<dbReference type="Proteomes" id="UP000002430">
    <property type="component" value="Chromosome"/>
</dbReference>
<reference evidence="1 2" key="1">
    <citation type="submission" date="2005-11" db="EMBL/GenBank/DDBJ databases">
        <title>The complete genome sequence of Lawsonia intracellularis: the causative agent of proliferative enteropathy.</title>
        <authorList>
            <person name="Kaur K."/>
            <person name="Zhang Q."/>
            <person name="Beckler D."/>
            <person name="Munir S."/>
            <person name="Li L."/>
            <person name="Kinsley K."/>
            <person name="Herron L."/>
            <person name="Peterson A."/>
            <person name="May B."/>
            <person name="Singh S."/>
            <person name="Gebhart C."/>
            <person name="Kapur V."/>
        </authorList>
    </citation>
    <scope>NUCLEOTIDE SEQUENCE [LARGE SCALE GENOMIC DNA]</scope>
    <source>
        <strain evidence="1 2">PHE/MN1-00</strain>
    </source>
</reference>